<dbReference type="InterPro" id="IPR002525">
    <property type="entry name" value="Transp_IS110-like_N"/>
</dbReference>
<organism evidence="3 4">
    <name type="scientific">Enterococcus faecium</name>
    <name type="common">Streptococcus faecium</name>
    <dbReference type="NCBI Taxonomy" id="1352"/>
    <lineage>
        <taxon>Bacteria</taxon>
        <taxon>Bacillati</taxon>
        <taxon>Bacillota</taxon>
        <taxon>Bacilli</taxon>
        <taxon>Lactobacillales</taxon>
        <taxon>Enterococcaceae</taxon>
        <taxon>Enterococcus</taxon>
    </lineage>
</organism>
<proteinExistence type="predicted"/>
<dbReference type="GO" id="GO:0003677">
    <property type="term" value="F:DNA binding"/>
    <property type="evidence" value="ECO:0007669"/>
    <property type="project" value="InterPro"/>
</dbReference>
<reference evidence="3 4" key="1">
    <citation type="submission" date="2016-01" db="EMBL/GenBank/DDBJ databases">
        <title>Molecular Mechanisms for transfer of large genomic segments between Enterococcus faecium strains.</title>
        <authorList>
            <person name="Garcia-Solache M.A."/>
            <person name="Lebreton F."/>
            <person name="Mclaughlin R.E."/>
            <person name="Whiteaker J.D."/>
            <person name="Gilmore M.S."/>
            <person name="Rice L.B."/>
        </authorList>
    </citation>
    <scope>NUCLEOTIDE SEQUENCE [LARGE SCALE GENOMIC DNA]</scope>
    <source>
        <strain evidence="3 4">D344RRF x C68</strain>
    </source>
</reference>
<sequence length="480" mass="54931">MNVNAKKTKKQVKVQDSSVNVLSMEEMKSKIEAVEKDMKSYTWHELETNGKFTKNDKLSFISDDMLIVGCDIGSEIHYIRAIDTRGRELSKEVYSFSNNEAGFQNARDWMLNLAAISDKKQIVLGLEPTGHYWFVLAAWMISKEISVVQVNPYAVKQSKEIEDNSQLKDDRKDPKLIANLVKDGNYGMPYLPEKVYADLRRLSMFRDQLTEDRIRHINRLHRELKIYFPEYMDAFGKIDGAFALEVLKTAPMPDDILALGEAGLRKLWHEAKLRGRGYSRAKEIVEYAGKSVGLKDGSYAGREAVKWFANQILVLDERLTEVESALHQRCMEIPHAENIIDIRGIGENILSGILAEMGDVTRFDDVKEIQKLSGLSLVACSSGKHKGQTKISHRGRKRLRYWLFQAAKSAVSHGYEYKQLHEYYTTRTDNPLKKMQSLIVIACKLLRVIYTILKTGIKYDPEKLLKDIRRSEKAMVKAVA</sequence>
<dbReference type="Pfam" id="PF01548">
    <property type="entry name" value="DEDD_Tnp_IS110"/>
    <property type="match status" value="1"/>
</dbReference>
<dbReference type="RefSeq" id="WP_060775954.1">
    <property type="nucleotide sequence ID" value="NZ_LOQQ01000139.1"/>
</dbReference>
<evidence type="ECO:0000259" key="1">
    <source>
        <dbReference type="Pfam" id="PF01548"/>
    </source>
</evidence>
<dbReference type="AlphaFoldDB" id="A0A132P6G0"/>
<dbReference type="EMBL" id="LRHK01000001">
    <property type="protein sequence ID" value="KWX17910.1"/>
    <property type="molecule type" value="Genomic_DNA"/>
</dbReference>
<dbReference type="InterPro" id="IPR047650">
    <property type="entry name" value="Transpos_IS110"/>
</dbReference>
<dbReference type="Pfam" id="PF02371">
    <property type="entry name" value="Transposase_20"/>
    <property type="match status" value="1"/>
</dbReference>
<dbReference type="InterPro" id="IPR003346">
    <property type="entry name" value="Transposase_20"/>
</dbReference>
<dbReference type="PANTHER" id="PTHR33055">
    <property type="entry name" value="TRANSPOSASE FOR INSERTION SEQUENCE ELEMENT IS1111A"/>
    <property type="match status" value="1"/>
</dbReference>
<evidence type="ECO:0000313" key="3">
    <source>
        <dbReference type="EMBL" id="KWX17910.1"/>
    </source>
</evidence>
<feature type="domain" description="Transposase IS116/IS110/IS902 C-terminal" evidence="2">
    <location>
        <begin position="337"/>
        <end position="421"/>
    </location>
</feature>
<dbReference type="GO" id="GO:0004803">
    <property type="term" value="F:transposase activity"/>
    <property type="evidence" value="ECO:0007669"/>
    <property type="project" value="InterPro"/>
</dbReference>
<accession>A0A132P6G0</accession>
<dbReference type="PANTHER" id="PTHR33055:SF13">
    <property type="entry name" value="TRANSPOSASE"/>
    <property type="match status" value="1"/>
</dbReference>
<evidence type="ECO:0000259" key="2">
    <source>
        <dbReference type="Pfam" id="PF02371"/>
    </source>
</evidence>
<evidence type="ECO:0000313" key="4">
    <source>
        <dbReference type="Proteomes" id="UP000070452"/>
    </source>
</evidence>
<name>A0A132P6G0_ENTFC</name>
<gene>
    <name evidence="3" type="ORF">AWT83_05285</name>
</gene>
<protein>
    <submittedName>
        <fullName evidence="3">Transposase</fullName>
    </submittedName>
</protein>
<feature type="domain" description="Transposase IS110-like N-terminal" evidence="1">
    <location>
        <begin position="68"/>
        <end position="229"/>
    </location>
</feature>
<comment type="caution">
    <text evidence="3">The sequence shown here is derived from an EMBL/GenBank/DDBJ whole genome shotgun (WGS) entry which is preliminary data.</text>
</comment>
<dbReference type="NCBIfam" id="NF033542">
    <property type="entry name" value="transpos_IS110"/>
    <property type="match status" value="1"/>
</dbReference>
<dbReference type="GO" id="GO:0006313">
    <property type="term" value="P:DNA transposition"/>
    <property type="evidence" value="ECO:0007669"/>
    <property type="project" value="InterPro"/>
</dbReference>
<dbReference type="Proteomes" id="UP000070452">
    <property type="component" value="Unassembled WGS sequence"/>
</dbReference>